<protein>
    <submittedName>
        <fullName evidence="3">Glutamine and serine rich 1</fullName>
    </submittedName>
</protein>
<feature type="region of interest" description="Disordered" evidence="1">
    <location>
        <begin position="1523"/>
        <end position="1565"/>
    </location>
</feature>
<feature type="region of interest" description="Disordered" evidence="1">
    <location>
        <begin position="807"/>
        <end position="828"/>
    </location>
</feature>
<feature type="region of interest" description="Disordered" evidence="1">
    <location>
        <begin position="1205"/>
        <end position="1262"/>
    </location>
</feature>
<evidence type="ECO:0000256" key="1">
    <source>
        <dbReference type="SAM" id="MobiDB-lite"/>
    </source>
</evidence>
<feature type="region of interest" description="Disordered" evidence="1">
    <location>
        <begin position="1153"/>
        <end position="1173"/>
    </location>
</feature>
<keyword evidence="4" id="KW-1185">Reference proteome</keyword>
<dbReference type="STRING" id="28743.ENSCVAP00000030820"/>
<evidence type="ECO:0000313" key="4">
    <source>
        <dbReference type="Proteomes" id="UP000265020"/>
    </source>
</evidence>
<dbReference type="Ensembl" id="ENSCVAT00000025093.1">
    <property type="protein sequence ID" value="ENSCVAP00000030820.1"/>
    <property type="gene ID" value="ENSCVAG00000019657.1"/>
</dbReference>
<feature type="compositionally biased region" description="Polar residues" evidence="1">
    <location>
        <begin position="702"/>
        <end position="720"/>
    </location>
</feature>
<feature type="compositionally biased region" description="Polar residues" evidence="1">
    <location>
        <begin position="1153"/>
        <end position="1164"/>
    </location>
</feature>
<feature type="compositionally biased region" description="Low complexity" evidence="1">
    <location>
        <begin position="1211"/>
        <end position="1231"/>
    </location>
</feature>
<organism evidence="3 4">
    <name type="scientific">Cyprinodon variegatus</name>
    <name type="common">Sheepshead minnow</name>
    <dbReference type="NCBI Taxonomy" id="28743"/>
    <lineage>
        <taxon>Eukaryota</taxon>
        <taxon>Metazoa</taxon>
        <taxon>Chordata</taxon>
        <taxon>Craniata</taxon>
        <taxon>Vertebrata</taxon>
        <taxon>Euteleostomi</taxon>
        <taxon>Actinopterygii</taxon>
        <taxon>Neopterygii</taxon>
        <taxon>Teleostei</taxon>
        <taxon>Neoteleostei</taxon>
        <taxon>Acanthomorphata</taxon>
        <taxon>Ovalentaria</taxon>
        <taxon>Atherinomorphae</taxon>
        <taxon>Cyprinodontiformes</taxon>
        <taxon>Cyprinodontidae</taxon>
        <taxon>Cyprinodon</taxon>
    </lineage>
</organism>
<feature type="region of interest" description="Disordered" evidence="1">
    <location>
        <begin position="272"/>
        <end position="394"/>
    </location>
</feature>
<reference evidence="3" key="1">
    <citation type="submission" date="2025-08" db="UniProtKB">
        <authorList>
            <consortium name="Ensembl"/>
        </authorList>
    </citation>
    <scope>IDENTIFICATION</scope>
</reference>
<feature type="compositionally biased region" description="Polar residues" evidence="1">
    <location>
        <begin position="1044"/>
        <end position="1066"/>
    </location>
</feature>
<dbReference type="Pfam" id="PF13926">
    <property type="entry name" value="DUF4211"/>
    <property type="match status" value="1"/>
</dbReference>
<evidence type="ECO:0000259" key="2">
    <source>
        <dbReference type="Pfam" id="PF13926"/>
    </source>
</evidence>
<dbReference type="PANTHER" id="PTHR14709:SF2">
    <property type="entry name" value="GLUTAMINE AND SERINE-RICH PROTEIN 1"/>
    <property type="match status" value="1"/>
</dbReference>
<dbReference type="OMA" id="NINTHDM"/>
<dbReference type="GeneTree" id="ENSGT00440000037417"/>
<feature type="compositionally biased region" description="Basic and acidic residues" evidence="1">
    <location>
        <begin position="1538"/>
        <end position="1554"/>
    </location>
</feature>
<proteinExistence type="predicted"/>
<feature type="compositionally biased region" description="Polar residues" evidence="1">
    <location>
        <begin position="326"/>
        <end position="348"/>
    </location>
</feature>
<feature type="compositionally biased region" description="Basic residues" evidence="1">
    <location>
        <begin position="1013"/>
        <end position="1023"/>
    </location>
</feature>
<feature type="region of interest" description="Disordered" evidence="1">
    <location>
        <begin position="702"/>
        <end position="729"/>
    </location>
</feature>
<dbReference type="PANTHER" id="PTHR14709">
    <property type="entry name" value="GLUTAMINE AND SERINE-RICH PROTEIN 1-RELATED"/>
    <property type="match status" value="1"/>
</dbReference>
<dbReference type="Proteomes" id="UP000265020">
    <property type="component" value="Unassembled WGS sequence"/>
</dbReference>
<feature type="domain" description="DUF4211" evidence="2">
    <location>
        <begin position="1574"/>
        <end position="1681"/>
    </location>
</feature>
<feature type="region of interest" description="Disordered" evidence="1">
    <location>
        <begin position="979"/>
        <end position="1071"/>
    </location>
</feature>
<feature type="compositionally biased region" description="Polar residues" evidence="1">
    <location>
        <begin position="1249"/>
        <end position="1259"/>
    </location>
</feature>
<accession>A0A3Q2GP71</accession>
<reference evidence="3" key="2">
    <citation type="submission" date="2025-09" db="UniProtKB">
        <authorList>
            <consortium name="Ensembl"/>
        </authorList>
    </citation>
    <scope>IDENTIFICATION</scope>
</reference>
<dbReference type="InterPro" id="IPR025451">
    <property type="entry name" value="DUF4211"/>
</dbReference>
<name>A0A3Q2GP71_CYPVA</name>
<evidence type="ECO:0000313" key="3">
    <source>
        <dbReference type="Ensembl" id="ENSCVAP00000030820.1"/>
    </source>
</evidence>
<dbReference type="InterPro" id="IPR052466">
    <property type="entry name" value="DNA_MethProtect_Complex"/>
</dbReference>
<feature type="compositionally biased region" description="Polar residues" evidence="1">
    <location>
        <begin position="367"/>
        <end position="394"/>
    </location>
</feature>
<sequence>MMEENWPGSTIADALNTLAAPPQSEASWAYERGSAATKPSPYNVAPHLDGELAQQQSFTTTQQLPTYTTAHIPAAVCTLESSSNNPVTSIMSFLSAMESRSLQAGPVRASLVPPFRPPSCTTGANSSSRDLYLTGALPSTTSSPSPAVLSTFQHTSAYPSRSYATNTTLTLPDGAFSASTSGLFSHHDHLLHLKPSQALLPTALAFNHLSAPSVGSALPVDSSTYRSAQESAPHLLQPQFSLVPSALHTPHGAPQTYGAIQRECSVIKHHQRPCSSHTASEKIGNTEDSLQEYFVPGGEPDMSYPQDPSRRTPVSCSSSSKKESTQGVNRSPQPKSDIGTQPYSSTLLKSAEDSTRLNSHTAEDGESNTQKLTTDSSSTQKQNADVASQQASQISGLMSDSLSQTYVTPQTQSQTSHYPSENLSSLYTTLVSHSSHCDNMVPISQTLIHTTTPVLSQEQIQYGTHVQRLCQDNFSEIYPSAHSQGVLNVPFTSQNNEVSATHSQSFNTAQSLNSVFQSTCMQSLPTPNSMVEYKPLQGSVGGTAHTIVSHQQTQSHSVLSVPLPTYSSPAQQDNISTLQEAGPTYAKQDLPPHDSEALKQVSIGSGADNSMITHKIVIYVVSQMDDHKPQIVIRNNSQSDEQFLGVCHANQAQIKDGHVGSMTQQQVCLSSVNGDEVASSETSNTPVSSHGPISKEQLNQQLRTPEPHPQNQQSHTQPQSEIPPAHSSYMSFPSSQVFLESNQVIPVQQPLVHQSQNTSNLVLVQGVEPAQGLGSVHIQYHQVDRDLLCTNVTENLSQQTVVMSEPSSQCSSSTNLHYSQTANQRPNDGKSQFALDSICFPDSMLLADERNILSDVDDIFAATEAACGVTPQDFVKAASSSDIKLTAMSSPVDSKGHLMTVDISQMSPSFSSAQHPPVSNTHCHTISMTLNGAHMATASQDQSVGHNSYNNLTINGDGRISESSFQLARQVLSSLGVSNGVKDSTRYTGISNGGQDGTKYAETQKSLGTKDSPKKKTRSKSRTKPGGPEEGEGFTRPTMRGGQTKCQISRGSDASSPSAANGTRDSVPQRERIQHKIREVEEKQPEGVEAAQRLGPVHVQYHHMDRGLLCTGVTENQSQQTIVMSEPSSVCSSSTNLHYSQMASQQPNDVKMTAMSSPVDSNGQHAKDSVPQQERIWQKIREVEEKQPEVKTGFLGSFLDFIKSGPKQQYSPSNTRTSSRPRKPSSCSKPCILPSLQPQVLTLPRPSLPQESPGLNSQQKHLEKDLQKNLNDCNRRCSFSSDEEESTGRNQALRNSISSALSALDKSSDGRTNADNQVQVPVMKPVKLTGLPPVSTPAPVGPVPVASAPTTVSAAKEFLTKETTVAIEGLTEGEPSDSEGEGMYRERDEFVIKNEDIETFKVTMRAGVEPPAIWKVQKALLQKFVPELKDGKRVFSATNSYLGYFGDAKTLYKRVYVKFLENFNKREYVRVCSRKPRRKPMSSLKYVDKSAQVGLSKRLFSNVTLFLSLRAIQMKALLGLTNPSASQNQKPWPKQVKSRADSPPKKRKKWKEDFSSTPSASSAEEELNAPFTSRLLKLNMRTMKDTFKSFVELLISVALDEDVMTALERANDELLLPHMKKVDGMISDIRKRLLNKLHIGQFLKTALDSFPEISVVTELKDGETSAVKVRLSGKAYDKNTMKPYETLDQVMREYSVDQQKIQWFSLYHSLEHYKYHTYLMCKDKVASLRLQDGNLGQEETIQKCLQNEAWVEGLFDHFEELISEVQQVCR</sequence>